<keyword evidence="1" id="KW-0812">Transmembrane</keyword>
<keyword evidence="1" id="KW-1133">Transmembrane helix</keyword>
<accession>A0A6C0RH43</accession>
<proteinExistence type="predicted"/>
<keyword evidence="4" id="KW-1185">Reference proteome</keyword>
<protein>
    <recommendedName>
        <fullName evidence="2">DUF5808 domain-containing protein</fullName>
    </recommendedName>
</protein>
<evidence type="ECO:0000313" key="4">
    <source>
        <dbReference type="Proteomes" id="UP000474630"/>
    </source>
</evidence>
<dbReference type="KEGG" id="drc:G0Q07_18630"/>
<evidence type="ECO:0000259" key="2">
    <source>
        <dbReference type="Pfam" id="PF19124"/>
    </source>
</evidence>
<dbReference type="Pfam" id="PF19124">
    <property type="entry name" value="DUF5808"/>
    <property type="match status" value="1"/>
</dbReference>
<dbReference type="EMBL" id="CP048409">
    <property type="protein sequence ID" value="QIA10038.1"/>
    <property type="molecule type" value="Genomic_DNA"/>
</dbReference>
<sequence length="61" mass="7141">METMHKDPSNWRGLFYFNRKDPRLTVPKINGLGWTFNFASIYSWLIIVAIILILLGAQFLL</sequence>
<reference evidence="3 4" key="1">
    <citation type="submission" date="2020-02" db="EMBL/GenBank/DDBJ databases">
        <title>Genome sequencing for Draconibacterium sp. strain M1.</title>
        <authorList>
            <person name="Park S.-J."/>
        </authorList>
    </citation>
    <scope>NUCLEOTIDE SEQUENCE [LARGE SCALE GENOMIC DNA]</scope>
    <source>
        <strain evidence="3 4">M1</strain>
    </source>
</reference>
<gene>
    <name evidence="3" type="ORF">G0Q07_18630</name>
</gene>
<keyword evidence="1" id="KW-0472">Membrane</keyword>
<dbReference type="Proteomes" id="UP000474630">
    <property type="component" value="Chromosome"/>
</dbReference>
<evidence type="ECO:0000256" key="1">
    <source>
        <dbReference type="SAM" id="Phobius"/>
    </source>
</evidence>
<feature type="domain" description="DUF5808" evidence="2">
    <location>
        <begin position="19"/>
        <end position="44"/>
    </location>
</feature>
<evidence type="ECO:0000313" key="3">
    <source>
        <dbReference type="EMBL" id="QIA10038.1"/>
    </source>
</evidence>
<dbReference type="AlphaFoldDB" id="A0A6C0RH43"/>
<organism evidence="3 4">
    <name type="scientific">Draconibacterium halophilum</name>
    <dbReference type="NCBI Taxonomy" id="2706887"/>
    <lineage>
        <taxon>Bacteria</taxon>
        <taxon>Pseudomonadati</taxon>
        <taxon>Bacteroidota</taxon>
        <taxon>Bacteroidia</taxon>
        <taxon>Marinilabiliales</taxon>
        <taxon>Prolixibacteraceae</taxon>
        <taxon>Draconibacterium</taxon>
    </lineage>
</organism>
<dbReference type="InterPro" id="IPR043831">
    <property type="entry name" value="DUF5808"/>
</dbReference>
<feature type="transmembrane region" description="Helical" evidence="1">
    <location>
        <begin position="41"/>
        <end position="60"/>
    </location>
</feature>
<name>A0A6C0RH43_9BACT</name>